<dbReference type="EMBL" id="AYKW01000012">
    <property type="protein sequence ID" value="PIL31610.1"/>
    <property type="molecule type" value="Genomic_DNA"/>
</dbReference>
<dbReference type="STRING" id="1077348.A0A2G8SCX3"/>
<feature type="compositionally biased region" description="Low complexity" evidence="1">
    <location>
        <begin position="101"/>
        <end position="113"/>
    </location>
</feature>
<keyword evidence="3" id="KW-1185">Reference proteome</keyword>
<feature type="region of interest" description="Disordered" evidence="1">
    <location>
        <begin position="90"/>
        <end position="130"/>
    </location>
</feature>
<dbReference type="Proteomes" id="UP000230002">
    <property type="component" value="Unassembled WGS sequence"/>
</dbReference>
<organism evidence="2 3">
    <name type="scientific">Ganoderma sinense ZZ0214-1</name>
    <dbReference type="NCBI Taxonomy" id="1077348"/>
    <lineage>
        <taxon>Eukaryota</taxon>
        <taxon>Fungi</taxon>
        <taxon>Dikarya</taxon>
        <taxon>Basidiomycota</taxon>
        <taxon>Agaricomycotina</taxon>
        <taxon>Agaricomycetes</taxon>
        <taxon>Polyporales</taxon>
        <taxon>Polyporaceae</taxon>
        <taxon>Ganoderma</taxon>
    </lineage>
</organism>
<name>A0A2G8SCX3_9APHY</name>
<proteinExistence type="predicted"/>
<evidence type="ECO:0000256" key="1">
    <source>
        <dbReference type="SAM" id="MobiDB-lite"/>
    </source>
</evidence>
<feature type="region of interest" description="Disordered" evidence="1">
    <location>
        <begin position="159"/>
        <end position="204"/>
    </location>
</feature>
<sequence>MQQYTVPQNRFYPMQPQYPSPADYIPPSEPAHTVPDGYSPSFGYDVQWPCYYSYADPDYASWTANNPNYEVASTELPLYAPVPVNGPAYPSVLTTAEDDAPSTSYPPSYSGSESDAENLESKSAEPTEEENPLDIYLDAPQVLFPTPSELLTDLNTRSEVSARAEAQPSEKSPTVSSSGSSSSSALGKRKREAREKPENLNQRKAYFRSVSDNVGFTITDPDTITSHDKKRSYLECLEEYVQWLHEQIRLVGHEPIALERISTYRGLKNSSLRTMLVHMQNTIRNRNAQKLQAEKRFMDLQNALLMRTAAEESLQFRRHSIAIGASIPPNVMPNFT</sequence>
<evidence type="ECO:0000313" key="3">
    <source>
        <dbReference type="Proteomes" id="UP000230002"/>
    </source>
</evidence>
<feature type="compositionally biased region" description="Low complexity" evidence="1">
    <location>
        <begin position="169"/>
        <end position="184"/>
    </location>
</feature>
<accession>A0A2G8SCX3</accession>
<dbReference type="AlphaFoldDB" id="A0A2G8SCX3"/>
<gene>
    <name evidence="2" type="ORF">GSI_06312</name>
</gene>
<dbReference type="OrthoDB" id="3258400at2759"/>
<evidence type="ECO:0000313" key="2">
    <source>
        <dbReference type="EMBL" id="PIL31610.1"/>
    </source>
</evidence>
<feature type="region of interest" description="Disordered" evidence="1">
    <location>
        <begin position="11"/>
        <end position="32"/>
    </location>
</feature>
<protein>
    <submittedName>
        <fullName evidence="2">Uncharacterized protein</fullName>
    </submittedName>
</protein>
<comment type="caution">
    <text evidence="2">The sequence shown here is derived from an EMBL/GenBank/DDBJ whole genome shotgun (WGS) entry which is preliminary data.</text>
</comment>
<reference evidence="2 3" key="1">
    <citation type="journal article" date="2015" name="Sci. Rep.">
        <title>Chromosome-level genome map provides insights into diverse defense mechanisms in the medicinal fungus Ganoderma sinense.</title>
        <authorList>
            <person name="Zhu Y."/>
            <person name="Xu J."/>
            <person name="Sun C."/>
            <person name="Zhou S."/>
            <person name="Xu H."/>
            <person name="Nelson D.R."/>
            <person name="Qian J."/>
            <person name="Song J."/>
            <person name="Luo H."/>
            <person name="Xiang L."/>
            <person name="Li Y."/>
            <person name="Xu Z."/>
            <person name="Ji A."/>
            <person name="Wang L."/>
            <person name="Lu S."/>
            <person name="Hayward A."/>
            <person name="Sun W."/>
            <person name="Li X."/>
            <person name="Schwartz D.C."/>
            <person name="Wang Y."/>
            <person name="Chen S."/>
        </authorList>
    </citation>
    <scope>NUCLEOTIDE SEQUENCE [LARGE SCALE GENOMIC DNA]</scope>
    <source>
        <strain evidence="2 3">ZZ0214-1</strain>
    </source>
</reference>